<gene>
    <name evidence="3" type="ORF">EVA_12607</name>
</gene>
<feature type="transmembrane region" description="Helical" evidence="1">
    <location>
        <begin position="20"/>
        <end position="47"/>
    </location>
</feature>
<comment type="caution">
    <text evidence="3">The sequence shown here is derived from an EMBL/GenBank/DDBJ whole genome shotgun (WGS) entry which is preliminary data.</text>
</comment>
<feature type="transmembrane region" description="Helical" evidence="1">
    <location>
        <begin position="199"/>
        <end position="216"/>
    </location>
</feature>
<keyword evidence="1" id="KW-1133">Transmembrane helix</keyword>
<reference evidence="3" key="1">
    <citation type="journal article" date="2012" name="PLoS ONE">
        <title>Gene sets for utilization of primary and secondary nutrition supplies in the distal gut of endangered iberian lynx.</title>
        <authorList>
            <person name="Alcaide M."/>
            <person name="Messina E."/>
            <person name="Richter M."/>
            <person name="Bargiela R."/>
            <person name="Peplies J."/>
            <person name="Huws S.A."/>
            <person name="Newbold C.J."/>
            <person name="Golyshin P.N."/>
            <person name="Simon M.A."/>
            <person name="Lopez G."/>
            <person name="Yakimov M.M."/>
            <person name="Ferrer M."/>
        </authorList>
    </citation>
    <scope>NUCLEOTIDE SEQUENCE</scope>
</reference>
<accession>J9GIF1</accession>
<evidence type="ECO:0000256" key="1">
    <source>
        <dbReference type="SAM" id="Phobius"/>
    </source>
</evidence>
<keyword evidence="1" id="KW-0812">Transmembrane</keyword>
<organism evidence="3">
    <name type="scientific">gut metagenome</name>
    <dbReference type="NCBI Taxonomy" id="749906"/>
    <lineage>
        <taxon>unclassified sequences</taxon>
        <taxon>metagenomes</taxon>
        <taxon>organismal metagenomes</taxon>
    </lineage>
</organism>
<proteinExistence type="predicted"/>
<name>J9GIF1_9ZZZZ</name>
<dbReference type="Pfam" id="PF01569">
    <property type="entry name" value="PAP2"/>
    <property type="match status" value="1"/>
</dbReference>
<keyword evidence="1" id="KW-0472">Membrane</keyword>
<dbReference type="EMBL" id="AMCI01003875">
    <property type="protein sequence ID" value="EJW99289.1"/>
    <property type="molecule type" value="Genomic_DNA"/>
</dbReference>
<dbReference type="InterPro" id="IPR000326">
    <property type="entry name" value="PAP2/HPO"/>
</dbReference>
<dbReference type="AlphaFoldDB" id="J9GIF1"/>
<evidence type="ECO:0000313" key="3">
    <source>
        <dbReference type="EMBL" id="EJW99289.1"/>
    </source>
</evidence>
<feature type="transmembrane region" description="Helical" evidence="1">
    <location>
        <begin position="59"/>
        <end position="78"/>
    </location>
</feature>
<feature type="transmembrane region" description="Helical" evidence="1">
    <location>
        <begin position="98"/>
        <end position="116"/>
    </location>
</feature>
<evidence type="ECO:0000259" key="2">
    <source>
        <dbReference type="Pfam" id="PF01569"/>
    </source>
</evidence>
<sequence>MSEFVDQPPQVDTSKQTGWLVLTAQVISLVFSPFYLSVVAFFALFLFSYLNLLPWTTKLILTLIVYFFTILLPHFSIYLYRKLNGWTRHELGMRERRYVPYILSIISHFALFYLFYRLHMPRFTLGVIVGALSIQIVCAFVNGFLKVSTHAAASGGVIGALMAFSIRFSFDPTAWLSLVILLCGMVCTARLILRQHTLPEVGWGVVIGILCGYFSIQFI</sequence>
<feature type="transmembrane region" description="Helical" evidence="1">
    <location>
        <begin position="123"/>
        <end position="145"/>
    </location>
</feature>
<feature type="transmembrane region" description="Helical" evidence="1">
    <location>
        <begin position="175"/>
        <end position="193"/>
    </location>
</feature>
<feature type="domain" description="Phosphatidic acid phosphatase type 2/haloperoxidase" evidence="2">
    <location>
        <begin position="143"/>
        <end position="218"/>
    </location>
</feature>
<protein>
    <submittedName>
        <fullName evidence="3">PAP2 superfamily domain protein</fullName>
    </submittedName>
</protein>